<proteinExistence type="predicted"/>
<keyword evidence="1" id="KW-0175">Coiled coil</keyword>
<keyword evidence="3" id="KW-1185">Reference proteome</keyword>
<dbReference type="AlphaFoldDB" id="F4L1V9"/>
<feature type="coiled-coil region" evidence="1">
    <location>
        <begin position="53"/>
        <end position="80"/>
    </location>
</feature>
<organism evidence="2 3">
    <name type="scientific">Haliscomenobacter hydrossis (strain ATCC 27775 / DSM 1100 / LMG 10767 / O)</name>
    <dbReference type="NCBI Taxonomy" id="760192"/>
    <lineage>
        <taxon>Bacteria</taxon>
        <taxon>Pseudomonadati</taxon>
        <taxon>Bacteroidota</taxon>
        <taxon>Saprospiria</taxon>
        <taxon>Saprospirales</taxon>
        <taxon>Haliscomenobacteraceae</taxon>
        <taxon>Haliscomenobacter</taxon>
    </lineage>
</organism>
<gene>
    <name evidence="2" type="ordered locus">Halhy_1729</name>
</gene>
<evidence type="ECO:0000313" key="2">
    <source>
        <dbReference type="EMBL" id="AEE49618.1"/>
    </source>
</evidence>
<dbReference type="Proteomes" id="UP000008461">
    <property type="component" value="Chromosome"/>
</dbReference>
<protein>
    <recommendedName>
        <fullName evidence="4">DUF2452 domain-containing protein</fullName>
    </recommendedName>
</protein>
<dbReference type="KEGG" id="hhy:Halhy_1729"/>
<dbReference type="RefSeq" id="WP_013764171.1">
    <property type="nucleotide sequence ID" value="NC_015510.1"/>
</dbReference>
<dbReference type="HOGENOM" id="CLU_1685361_0_0_10"/>
<dbReference type="eggNOG" id="ENOG5031K1P">
    <property type="taxonomic scope" value="Bacteria"/>
</dbReference>
<sequence length="152" mass="17262">MSERQNEEFINPIDKDKIAENPHLLPYAHTRGGVSIKPTDKGKVKGRAVTAMYEQTDMDLDQIRQQIELLASQAKAIQNRVNISERIYLADMNFGPIIGKIYHLYRRSNGKDVMSMISPSEWGSKAPYEFVATIKLLADHTWDVLETGNVDL</sequence>
<evidence type="ECO:0000256" key="1">
    <source>
        <dbReference type="SAM" id="Coils"/>
    </source>
</evidence>
<reference key="2">
    <citation type="submission" date="2011-04" db="EMBL/GenBank/DDBJ databases">
        <title>Complete sequence of chromosome of Haliscomenobacter hydrossis DSM 1100.</title>
        <authorList>
            <consortium name="US DOE Joint Genome Institute (JGI-PGF)"/>
            <person name="Lucas S."/>
            <person name="Han J."/>
            <person name="Lapidus A."/>
            <person name="Bruce D."/>
            <person name="Goodwin L."/>
            <person name="Pitluck S."/>
            <person name="Peters L."/>
            <person name="Kyrpides N."/>
            <person name="Mavromatis K."/>
            <person name="Ivanova N."/>
            <person name="Ovchinnikova G."/>
            <person name="Pagani I."/>
            <person name="Daligault H."/>
            <person name="Detter J.C."/>
            <person name="Han C."/>
            <person name="Land M."/>
            <person name="Hauser L."/>
            <person name="Markowitz V."/>
            <person name="Cheng J.-F."/>
            <person name="Hugenholtz P."/>
            <person name="Woyke T."/>
            <person name="Wu D."/>
            <person name="Verbarg S."/>
            <person name="Frueling A."/>
            <person name="Brambilla E."/>
            <person name="Klenk H.-P."/>
            <person name="Eisen J.A."/>
        </authorList>
    </citation>
    <scope>NUCLEOTIDE SEQUENCE</scope>
    <source>
        <strain>DSM 1100</strain>
    </source>
</reference>
<dbReference type="InterPro" id="IPR019534">
    <property type="entry name" value="DUF2452"/>
</dbReference>
<evidence type="ECO:0000313" key="3">
    <source>
        <dbReference type="Proteomes" id="UP000008461"/>
    </source>
</evidence>
<dbReference type="STRING" id="760192.Halhy_1729"/>
<dbReference type="EMBL" id="CP002691">
    <property type="protein sequence ID" value="AEE49618.1"/>
    <property type="molecule type" value="Genomic_DNA"/>
</dbReference>
<name>F4L1V9_HALH1</name>
<dbReference type="Pfam" id="PF10504">
    <property type="entry name" value="DUF2452"/>
    <property type="match status" value="1"/>
</dbReference>
<accession>F4L1V9</accession>
<evidence type="ECO:0008006" key="4">
    <source>
        <dbReference type="Google" id="ProtNLM"/>
    </source>
</evidence>
<reference evidence="2 3" key="1">
    <citation type="journal article" date="2011" name="Stand. Genomic Sci.">
        <title>Complete genome sequence of Haliscomenobacter hydrossis type strain (O).</title>
        <authorList>
            <consortium name="US DOE Joint Genome Institute (JGI-PGF)"/>
            <person name="Daligault H."/>
            <person name="Lapidus A."/>
            <person name="Zeytun A."/>
            <person name="Nolan M."/>
            <person name="Lucas S."/>
            <person name="Del Rio T.G."/>
            <person name="Tice H."/>
            <person name="Cheng J.F."/>
            <person name="Tapia R."/>
            <person name="Han C."/>
            <person name="Goodwin L."/>
            <person name="Pitluck S."/>
            <person name="Liolios K."/>
            <person name="Pagani I."/>
            <person name="Ivanova N."/>
            <person name="Huntemann M."/>
            <person name="Mavromatis K."/>
            <person name="Mikhailova N."/>
            <person name="Pati A."/>
            <person name="Chen A."/>
            <person name="Palaniappan K."/>
            <person name="Land M."/>
            <person name="Hauser L."/>
            <person name="Brambilla E.M."/>
            <person name="Rohde M."/>
            <person name="Verbarg S."/>
            <person name="Goker M."/>
            <person name="Bristow J."/>
            <person name="Eisen J.A."/>
            <person name="Markowitz V."/>
            <person name="Hugenholtz P."/>
            <person name="Kyrpides N.C."/>
            <person name="Klenk H.P."/>
            <person name="Woyke T."/>
        </authorList>
    </citation>
    <scope>NUCLEOTIDE SEQUENCE [LARGE SCALE GENOMIC DNA]</scope>
    <source>
        <strain evidence="3">ATCC 27775 / DSM 1100 / LMG 10767 / O</strain>
    </source>
</reference>